<proteinExistence type="predicted"/>
<comment type="caution">
    <text evidence="1">The sequence shown here is derived from an EMBL/GenBank/DDBJ whole genome shotgun (WGS) entry which is preliminary data.</text>
</comment>
<reference evidence="1 2" key="1">
    <citation type="submission" date="2018-11" db="EMBL/GenBank/DDBJ databases">
        <title>Whole genome sequence of Streptomyces paromomycinus NBRC 15454(T).</title>
        <authorList>
            <person name="Komaki H."/>
            <person name="Tamura T."/>
        </authorList>
    </citation>
    <scope>NUCLEOTIDE SEQUENCE [LARGE SCALE GENOMIC DNA]</scope>
    <source>
        <strain evidence="1 2">NBRC 15454</strain>
    </source>
</reference>
<keyword evidence="2" id="KW-1185">Reference proteome</keyword>
<evidence type="ECO:0000313" key="1">
    <source>
        <dbReference type="EMBL" id="GCD42132.1"/>
    </source>
</evidence>
<dbReference type="EMBL" id="BHZD01000001">
    <property type="protein sequence ID" value="GCD42132.1"/>
    <property type="molecule type" value="Genomic_DNA"/>
</dbReference>
<gene>
    <name evidence="1" type="ORF">GKJPGBOP_01790</name>
</gene>
<name>A0A401VYJ4_STREY</name>
<dbReference type="AlphaFoldDB" id="A0A401VYJ4"/>
<evidence type="ECO:0000313" key="2">
    <source>
        <dbReference type="Proteomes" id="UP000286746"/>
    </source>
</evidence>
<dbReference type="Proteomes" id="UP000286746">
    <property type="component" value="Unassembled WGS sequence"/>
</dbReference>
<sequence>MLRDYYVSDHWSADDPDWLKSLVSSLDRHHGVSAVLPLTVIVEEILEWLELASGVDAWKKTANRKALRLDLDESTGALGTSLRAHIAAPLAQFQAAFSRLSSSPAALLAQPPGTRVDTIWTDVTAAAKDLLEALGADEAVRAGWDDLVATAQDRTLEGREYRPIAELLFDQIRRRGLSAATTFRDIASVVAFGRDPGDGPIGERDVPLEERIASARALVGTAAKVEPIVVWLGYQGRAFPRLSAGHVSFMSAHWAVPNAKPEGQNFEHKAELWELVQDGHLFQVAERVDDESDVDFLVRVDLGTTTAAGASDRAVRMVDTILSVSIHNSGGARPHLVQHGVLCSGQAGSASFMASRRGTGIPDDHYGAGITGEAIEKHGQRIASALAREKLPRFLAAALEVQTTADHPFSREMALRQPSEADISGVIPLADRVVQHIAAYAALAPDTLFGLLGERWPHARWLTDVRRAVHMCLLRGGDQRELLHELTRDWFAKNPSRPWILFVAERSGDLLSLCRIESERAWIRRMFASVSDYAEYRSLIEYYTTEGVVLEARRRRLRNALVHGNPASFATVGSVREYAEFLSGSALNLGLESYVKGTPPATVLTQRTDEFTAMNAGQDAVTYWRAQLSSRASMSVDSSP</sequence>
<accession>A0A401VYJ4</accession>
<dbReference type="RefSeq" id="WP_125053484.1">
    <property type="nucleotide sequence ID" value="NZ_BHZD01000001.1"/>
</dbReference>
<organism evidence="1 2">
    <name type="scientific">Streptomyces paromomycinus</name>
    <name type="common">Streptomyces rimosus subsp. paromomycinus</name>
    <dbReference type="NCBI Taxonomy" id="92743"/>
    <lineage>
        <taxon>Bacteria</taxon>
        <taxon>Bacillati</taxon>
        <taxon>Actinomycetota</taxon>
        <taxon>Actinomycetes</taxon>
        <taxon>Kitasatosporales</taxon>
        <taxon>Streptomycetaceae</taxon>
        <taxon>Streptomyces</taxon>
    </lineage>
</organism>
<protein>
    <submittedName>
        <fullName evidence="1">Uncharacterized protein</fullName>
    </submittedName>
</protein>